<dbReference type="GO" id="GO:0052717">
    <property type="term" value="F:tRNA-specific adenosine-34 deaminase activity"/>
    <property type="evidence" value="ECO:0007669"/>
    <property type="project" value="TreeGrafter"/>
</dbReference>
<dbReference type="AlphaFoldDB" id="A0A8E0RLV0"/>
<keyword evidence="1" id="KW-0479">Metal-binding</keyword>
<accession>A0A8E0RLV0</accession>
<evidence type="ECO:0000313" key="6">
    <source>
        <dbReference type="Proteomes" id="UP000728185"/>
    </source>
</evidence>
<evidence type="ECO:0000259" key="4">
    <source>
        <dbReference type="PROSITE" id="PS51747"/>
    </source>
</evidence>
<dbReference type="PANTHER" id="PTHR11079:SF149">
    <property type="entry name" value="TRNA-SPECIFIC ADENOSINE DEAMINASE 2"/>
    <property type="match status" value="1"/>
</dbReference>
<dbReference type="GO" id="GO:0002100">
    <property type="term" value="P:tRNA wobble adenosine to inosine editing"/>
    <property type="evidence" value="ECO:0007669"/>
    <property type="project" value="TreeGrafter"/>
</dbReference>
<protein>
    <submittedName>
        <fullName evidence="5">tRNA specific adenosine deaminase</fullName>
    </submittedName>
</protein>
<dbReference type="GO" id="GO:0008270">
    <property type="term" value="F:zinc ion binding"/>
    <property type="evidence" value="ECO:0007669"/>
    <property type="project" value="InterPro"/>
</dbReference>
<dbReference type="PROSITE" id="PS00903">
    <property type="entry name" value="CYT_DCMP_DEAMINASES_1"/>
    <property type="match status" value="1"/>
</dbReference>
<dbReference type="CDD" id="cd01285">
    <property type="entry name" value="nucleoside_deaminase"/>
    <property type="match status" value="1"/>
</dbReference>
<evidence type="ECO:0000256" key="3">
    <source>
        <dbReference type="ARBA" id="ARBA00022833"/>
    </source>
</evidence>
<name>A0A8E0RLV0_9TREM</name>
<evidence type="ECO:0000256" key="1">
    <source>
        <dbReference type="ARBA" id="ARBA00022723"/>
    </source>
</evidence>
<evidence type="ECO:0000256" key="2">
    <source>
        <dbReference type="ARBA" id="ARBA00022801"/>
    </source>
</evidence>
<proteinExistence type="predicted"/>
<keyword evidence="2" id="KW-0378">Hydrolase</keyword>
<sequence length="192" mass="20830">MSTRSEIPLHPVNDPMEMAFSLASEALKAGEVPVGCVFVYRGAVIASGRNEVNALKNAVKHAEIVAIQNLERWCTLNDVELGHILSECDLYVTVEPCIMCAAALRFALPVQPRSIVFGAKNERFGGCGSVADIDSLPLGSTSSLSCLAGMQETRSISMLKQFYAQENLNAPEDVRRCKSSVDTKRNMFESTG</sequence>
<feature type="domain" description="CMP/dCMP-type deaminase" evidence="4">
    <location>
        <begin position="10"/>
        <end position="138"/>
    </location>
</feature>
<dbReference type="PANTHER" id="PTHR11079">
    <property type="entry name" value="CYTOSINE DEAMINASE FAMILY MEMBER"/>
    <property type="match status" value="1"/>
</dbReference>
<gene>
    <name evidence="5" type="ORF">FBUS_05168</name>
</gene>
<comment type="caution">
    <text evidence="5">The sequence shown here is derived from an EMBL/GenBank/DDBJ whole genome shotgun (WGS) entry which is preliminary data.</text>
</comment>
<keyword evidence="3" id="KW-0862">Zinc</keyword>
<organism evidence="5 6">
    <name type="scientific">Fasciolopsis buskii</name>
    <dbReference type="NCBI Taxonomy" id="27845"/>
    <lineage>
        <taxon>Eukaryota</taxon>
        <taxon>Metazoa</taxon>
        <taxon>Spiralia</taxon>
        <taxon>Lophotrochozoa</taxon>
        <taxon>Platyhelminthes</taxon>
        <taxon>Trematoda</taxon>
        <taxon>Digenea</taxon>
        <taxon>Plagiorchiida</taxon>
        <taxon>Echinostomata</taxon>
        <taxon>Echinostomatoidea</taxon>
        <taxon>Fasciolidae</taxon>
        <taxon>Fasciolopsis</taxon>
    </lineage>
</organism>
<dbReference type="EMBL" id="LUCM01009454">
    <property type="protein sequence ID" value="KAA0186963.1"/>
    <property type="molecule type" value="Genomic_DNA"/>
</dbReference>
<dbReference type="Gene3D" id="3.40.140.10">
    <property type="entry name" value="Cytidine Deaminase, domain 2"/>
    <property type="match status" value="1"/>
</dbReference>
<dbReference type="InterPro" id="IPR016192">
    <property type="entry name" value="APOBEC/CMP_deaminase_Zn-bd"/>
</dbReference>
<dbReference type="Pfam" id="PF00383">
    <property type="entry name" value="dCMP_cyt_deam_1"/>
    <property type="match status" value="1"/>
</dbReference>
<dbReference type="OrthoDB" id="408702at2759"/>
<dbReference type="InterPro" id="IPR002125">
    <property type="entry name" value="CMP_dCMP_dom"/>
</dbReference>
<dbReference type="GO" id="GO:0005634">
    <property type="term" value="C:nucleus"/>
    <property type="evidence" value="ECO:0007669"/>
    <property type="project" value="TreeGrafter"/>
</dbReference>
<dbReference type="Proteomes" id="UP000728185">
    <property type="component" value="Unassembled WGS sequence"/>
</dbReference>
<dbReference type="GO" id="GO:0005737">
    <property type="term" value="C:cytoplasm"/>
    <property type="evidence" value="ECO:0007669"/>
    <property type="project" value="TreeGrafter"/>
</dbReference>
<keyword evidence="6" id="KW-1185">Reference proteome</keyword>
<reference evidence="5" key="1">
    <citation type="submission" date="2019-05" db="EMBL/GenBank/DDBJ databases">
        <title>Annotation for the trematode Fasciolopsis buski.</title>
        <authorList>
            <person name="Choi Y.-J."/>
        </authorList>
    </citation>
    <scope>NUCLEOTIDE SEQUENCE</scope>
    <source>
        <strain evidence="5">HT</strain>
        <tissue evidence="5">Whole worm</tissue>
    </source>
</reference>
<evidence type="ECO:0000313" key="5">
    <source>
        <dbReference type="EMBL" id="KAA0186963.1"/>
    </source>
</evidence>
<dbReference type="SUPFAM" id="SSF53927">
    <property type="entry name" value="Cytidine deaminase-like"/>
    <property type="match status" value="1"/>
</dbReference>
<dbReference type="PROSITE" id="PS51747">
    <property type="entry name" value="CYT_DCMP_DEAMINASES_2"/>
    <property type="match status" value="1"/>
</dbReference>
<dbReference type="InterPro" id="IPR016193">
    <property type="entry name" value="Cytidine_deaminase-like"/>
</dbReference>